<gene>
    <name evidence="2" type="ORF">BDV35DRAFT_131889</name>
</gene>
<dbReference type="Proteomes" id="UP000325434">
    <property type="component" value="Unassembled WGS sequence"/>
</dbReference>
<dbReference type="Gene3D" id="2.120.10.30">
    <property type="entry name" value="TolB, C-terminal domain"/>
    <property type="match status" value="1"/>
</dbReference>
<dbReference type="SMR" id="A0A5N6H529"/>
<dbReference type="PANTHER" id="PTHR47064">
    <property type="entry name" value="PUTATIVE (AFU_ORTHOLOGUE AFUA_1G08990)-RELATED"/>
    <property type="match status" value="1"/>
</dbReference>
<organism evidence="2">
    <name type="scientific">Aspergillus flavus</name>
    <dbReference type="NCBI Taxonomy" id="5059"/>
    <lineage>
        <taxon>Eukaryota</taxon>
        <taxon>Fungi</taxon>
        <taxon>Dikarya</taxon>
        <taxon>Ascomycota</taxon>
        <taxon>Pezizomycotina</taxon>
        <taxon>Eurotiomycetes</taxon>
        <taxon>Eurotiomycetidae</taxon>
        <taxon>Eurotiales</taxon>
        <taxon>Aspergillaceae</taxon>
        <taxon>Aspergillus</taxon>
        <taxon>Aspergillus subgen. Circumdati</taxon>
    </lineage>
</organism>
<dbReference type="PROSITE" id="PS51257">
    <property type="entry name" value="PROKAR_LIPOPROTEIN"/>
    <property type="match status" value="1"/>
</dbReference>
<evidence type="ECO:0000259" key="1">
    <source>
        <dbReference type="Pfam" id="PF08450"/>
    </source>
</evidence>
<feature type="domain" description="SMP-30/Gluconolactonase/LRE-like region" evidence="1">
    <location>
        <begin position="297"/>
        <end position="345"/>
    </location>
</feature>
<sequence length="469" mass="50947">MYLSLRLVSLALCIAPLASAGNNSTPLVQACTGYSFPRVACMYRYASKMPLDFYRKASVDISNVDTYSSTEVANDDSFQQVGKATFLVWDQQRGSEILGSDPAYDIVFTISTGGHEAPVYVPDTNELWFSELGKGELHQQVISLDGDSPTISEVLTDPPLYAPSGARYRNGKIYFSAGGGNSTLEGGPYHPGIYSVDPKTRKSTIEVNNYFGWYFNQVSMPTAHTRGGSPLSHFCTLVDPRLVAHGLTFQHRPTTWILTNTVASGLVILVSSWTRDLTLVHTDAAIVLARNHGTSTVAPQVQASVYRYDPETGAVNIVDDTLHCPNGVAFSPDYKTLYLTDTDAGVPMIDPRVPLSEVPSLQYNSTNRRTVYAFDVSEDGSYLKNRRPIYTAKDFVPDGLKVASNGYVITGAGKGVDILDTTGTPLLSIQTNFTAVNMVFGGKNLDELWIVGHGAVARARLNLTGPALE</sequence>
<dbReference type="InterPro" id="IPR052988">
    <property type="entry name" value="Oryzine_lactonohydrolase"/>
</dbReference>
<dbReference type="VEuPathDB" id="FungiDB:AFLA_013713"/>
<dbReference type="PANTHER" id="PTHR47064:SF2">
    <property type="entry name" value="SMP-30_GLUCONOLACTONASE_LRE-LIKE REGION DOMAIN-CONTAINING PROTEIN-RELATED"/>
    <property type="match status" value="1"/>
</dbReference>
<dbReference type="Pfam" id="PF08450">
    <property type="entry name" value="SGL"/>
    <property type="match status" value="2"/>
</dbReference>
<protein>
    <recommendedName>
        <fullName evidence="1">SMP-30/Gluconolactonase/LRE-like region domain-containing protein</fullName>
    </recommendedName>
</protein>
<proteinExistence type="predicted"/>
<dbReference type="InterPro" id="IPR013658">
    <property type="entry name" value="SGL"/>
</dbReference>
<dbReference type="InterPro" id="IPR011042">
    <property type="entry name" value="6-blade_b-propeller_TolB-like"/>
</dbReference>
<dbReference type="AlphaFoldDB" id="A0A5N6H529"/>
<name>A0A5N6H529_ASPFL</name>
<dbReference type="EMBL" id="ML734570">
    <property type="protein sequence ID" value="KAB8249621.1"/>
    <property type="molecule type" value="Genomic_DNA"/>
</dbReference>
<reference evidence="2" key="1">
    <citation type="submission" date="2019-04" db="EMBL/GenBank/DDBJ databases">
        <title>Friends and foes A comparative genomics study of 23 Aspergillus species from section Flavi.</title>
        <authorList>
            <consortium name="DOE Joint Genome Institute"/>
            <person name="Kjaerbolling I."/>
            <person name="Vesth T."/>
            <person name="Frisvad J.C."/>
            <person name="Nybo J.L."/>
            <person name="Theobald S."/>
            <person name="Kildgaard S."/>
            <person name="Isbrandt T."/>
            <person name="Kuo A."/>
            <person name="Sato A."/>
            <person name="Lyhne E.K."/>
            <person name="Kogle M.E."/>
            <person name="Wiebenga A."/>
            <person name="Kun R.S."/>
            <person name="Lubbers R.J."/>
            <person name="Makela M.R."/>
            <person name="Barry K."/>
            <person name="Chovatia M."/>
            <person name="Clum A."/>
            <person name="Daum C."/>
            <person name="Haridas S."/>
            <person name="He G."/>
            <person name="LaButti K."/>
            <person name="Lipzen A."/>
            <person name="Mondo S."/>
            <person name="Riley R."/>
            <person name="Salamov A."/>
            <person name="Simmons B.A."/>
            <person name="Magnuson J.K."/>
            <person name="Henrissat B."/>
            <person name="Mortensen U.H."/>
            <person name="Larsen T.O."/>
            <person name="Devries R.P."/>
            <person name="Grigoriev I.V."/>
            <person name="Machida M."/>
            <person name="Baker S.E."/>
            <person name="Andersen M.R."/>
        </authorList>
    </citation>
    <scope>NUCLEOTIDE SEQUENCE [LARGE SCALE GENOMIC DNA]</scope>
    <source>
        <strain evidence="2">CBS 121.62</strain>
    </source>
</reference>
<feature type="domain" description="SMP-30/Gluconolactonase/LRE-like region" evidence="1">
    <location>
        <begin position="364"/>
        <end position="451"/>
    </location>
</feature>
<dbReference type="VEuPathDB" id="FungiDB:F9C07_1918367"/>
<evidence type="ECO:0000313" key="2">
    <source>
        <dbReference type="EMBL" id="KAB8249621.1"/>
    </source>
</evidence>
<dbReference type="SUPFAM" id="SSF63829">
    <property type="entry name" value="Calcium-dependent phosphotriesterase"/>
    <property type="match status" value="1"/>
</dbReference>
<accession>A0A5N6H529</accession>